<dbReference type="AlphaFoldDB" id="A0AA38M025"/>
<evidence type="ECO:0000313" key="3">
    <source>
        <dbReference type="EMBL" id="KAJ3617623.1"/>
    </source>
</evidence>
<protein>
    <submittedName>
        <fullName evidence="3">Uncharacterized protein</fullName>
    </submittedName>
</protein>
<dbReference type="SUPFAM" id="SSF53335">
    <property type="entry name" value="S-adenosyl-L-methionine-dependent methyltransferases"/>
    <property type="match status" value="1"/>
</dbReference>
<keyword evidence="1" id="KW-0489">Methyltransferase</keyword>
<dbReference type="Pfam" id="PF00145">
    <property type="entry name" value="DNA_methylase"/>
    <property type="match status" value="1"/>
</dbReference>
<sequence>MNASEYGIPQNRVRVFVVAIRNDVAHQYDFSPEQVYALKKPMPPLRNFLTAPLIKHYRYADKVKMLEKKFKQGKLVGDINDPNIDELPDTYYYLKPSQKFMQKRMDILNGGGAIAGKVKTLDPNDDKAKSATIITEQ</sequence>
<evidence type="ECO:0000256" key="1">
    <source>
        <dbReference type="ARBA" id="ARBA00022603"/>
    </source>
</evidence>
<dbReference type="GO" id="GO:0032259">
    <property type="term" value="P:methylation"/>
    <property type="evidence" value="ECO:0007669"/>
    <property type="project" value="UniProtKB-KW"/>
</dbReference>
<dbReference type="InterPro" id="IPR029063">
    <property type="entry name" value="SAM-dependent_MTases_sf"/>
</dbReference>
<proteinExistence type="predicted"/>
<dbReference type="Proteomes" id="UP001168821">
    <property type="component" value="Unassembled WGS sequence"/>
</dbReference>
<keyword evidence="2" id="KW-0808">Transferase</keyword>
<comment type="caution">
    <text evidence="3">The sequence shown here is derived from an EMBL/GenBank/DDBJ whole genome shotgun (WGS) entry which is preliminary data.</text>
</comment>
<dbReference type="Gene3D" id="3.40.50.150">
    <property type="entry name" value="Vaccinia Virus protein VP39"/>
    <property type="match status" value="1"/>
</dbReference>
<gene>
    <name evidence="3" type="ORF">Zmor_008803</name>
</gene>
<dbReference type="EMBL" id="JALNTZ010002432">
    <property type="protein sequence ID" value="KAJ3617623.1"/>
    <property type="molecule type" value="Genomic_DNA"/>
</dbReference>
<organism evidence="3 4">
    <name type="scientific">Zophobas morio</name>
    <dbReference type="NCBI Taxonomy" id="2755281"/>
    <lineage>
        <taxon>Eukaryota</taxon>
        <taxon>Metazoa</taxon>
        <taxon>Ecdysozoa</taxon>
        <taxon>Arthropoda</taxon>
        <taxon>Hexapoda</taxon>
        <taxon>Insecta</taxon>
        <taxon>Pterygota</taxon>
        <taxon>Neoptera</taxon>
        <taxon>Endopterygota</taxon>
        <taxon>Coleoptera</taxon>
        <taxon>Polyphaga</taxon>
        <taxon>Cucujiformia</taxon>
        <taxon>Tenebrionidae</taxon>
        <taxon>Zophobas</taxon>
    </lineage>
</organism>
<evidence type="ECO:0000256" key="2">
    <source>
        <dbReference type="ARBA" id="ARBA00022679"/>
    </source>
</evidence>
<dbReference type="GO" id="GO:0008168">
    <property type="term" value="F:methyltransferase activity"/>
    <property type="evidence" value="ECO:0007669"/>
    <property type="project" value="UniProtKB-KW"/>
</dbReference>
<name>A0AA38M025_9CUCU</name>
<accession>A0AA38M025</accession>
<keyword evidence="4" id="KW-1185">Reference proteome</keyword>
<dbReference type="InterPro" id="IPR001525">
    <property type="entry name" value="C5_MeTfrase"/>
</dbReference>
<reference evidence="3" key="1">
    <citation type="journal article" date="2023" name="G3 (Bethesda)">
        <title>Whole genome assemblies of Zophobas morio and Tenebrio molitor.</title>
        <authorList>
            <person name="Kaur S."/>
            <person name="Stinson S.A."/>
            <person name="diCenzo G.C."/>
        </authorList>
    </citation>
    <scope>NUCLEOTIDE SEQUENCE</scope>
    <source>
        <strain evidence="3">QUZm001</strain>
    </source>
</reference>
<evidence type="ECO:0000313" key="4">
    <source>
        <dbReference type="Proteomes" id="UP001168821"/>
    </source>
</evidence>